<comment type="similarity">
    <text evidence="2 7">Belongs to the thioredoxin family. DsbC subfamily.</text>
</comment>
<dbReference type="InterPro" id="IPR009094">
    <property type="entry name" value="DiS-bond_isomerase_DsbC/G_N_sf"/>
</dbReference>
<dbReference type="Gene3D" id="3.40.30.10">
    <property type="entry name" value="Glutaredoxin"/>
    <property type="match status" value="1"/>
</dbReference>
<evidence type="ECO:0000256" key="1">
    <source>
        <dbReference type="ARBA" id="ARBA00004418"/>
    </source>
</evidence>
<dbReference type="SUPFAM" id="SSF52833">
    <property type="entry name" value="Thioredoxin-like"/>
    <property type="match status" value="1"/>
</dbReference>
<evidence type="ECO:0000259" key="9">
    <source>
        <dbReference type="Pfam" id="PF13098"/>
    </source>
</evidence>
<dbReference type="PANTHER" id="PTHR35272">
    <property type="entry name" value="THIOL:DISULFIDE INTERCHANGE PROTEIN DSBC-RELATED"/>
    <property type="match status" value="1"/>
</dbReference>
<dbReference type="CDD" id="cd03020">
    <property type="entry name" value="DsbA_DsbC_DsbG"/>
    <property type="match status" value="1"/>
</dbReference>
<feature type="signal peptide" evidence="7">
    <location>
        <begin position="1"/>
        <end position="18"/>
    </location>
</feature>
<keyword evidence="5" id="KW-1015">Disulfide bond</keyword>
<dbReference type="SUPFAM" id="SSF54423">
    <property type="entry name" value="DsbC/DsbG N-terminal domain-like"/>
    <property type="match status" value="1"/>
</dbReference>
<dbReference type="InterPro" id="IPR036249">
    <property type="entry name" value="Thioredoxin-like_sf"/>
</dbReference>
<protein>
    <recommendedName>
        <fullName evidence="7">Thiol:disulfide interchange protein</fullName>
    </recommendedName>
</protein>
<feature type="chain" id="PRO_5044969591" description="Thiol:disulfide interchange protein" evidence="7">
    <location>
        <begin position="19"/>
        <end position="241"/>
    </location>
</feature>
<dbReference type="InterPro" id="IPR051470">
    <property type="entry name" value="Thiol:disulfide_interchange"/>
</dbReference>
<evidence type="ECO:0000256" key="3">
    <source>
        <dbReference type="ARBA" id="ARBA00022729"/>
    </source>
</evidence>
<keyword evidence="3 7" id="KW-0732">Signal</keyword>
<gene>
    <name evidence="10" type="ORF">JY500_03575</name>
</gene>
<evidence type="ECO:0000256" key="5">
    <source>
        <dbReference type="ARBA" id="ARBA00023157"/>
    </source>
</evidence>
<keyword evidence="4 7" id="KW-0574">Periplasm</keyword>
<evidence type="ECO:0000256" key="6">
    <source>
        <dbReference type="ARBA" id="ARBA00023284"/>
    </source>
</evidence>
<keyword evidence="11" id="KW-1185">Reference proteome</keyword>
<evidence type="ECO:0000256" key="4">
    <source>
        <dbReference type="ARBA" id="ARBA00022764"/>
    </source>
</evidence>
<comment type="function">
    <text evidence="7">Required for disulfide bond formation in some periplasmic proteins. Acts by transferring its disulfide bond to other proteins and is reduced in the process.</text>
</comment>
<reference evidence="10 11" key="1">
    <citation type="submission" date="2021-02" db="EMBL/GenBank/DDBJ databases">
        <title>Niveibacterium changnyeongensis HC41.</title>
        <authorList>
            <person name="Kang M."/>
        </authorList>
    </citation>
    <scope>NUCLEOTIDE SEQUENCE [LARGE SCALE GENOMIC DNA]</scope>
    <source>
        <strain evidence="10 11">HC41</strain>
    </source>
</reference>
<dbReference type="Gene3D" id="3.10.450.70">
    <property type="entry name" value="Disulphide bond isomerase, DsbC/G, N-terminal"/>
    <property type="match status" value="1"/>
</dbReference>
<proteinExistence type="inferred from homology"/>
<comment type="subcellular location">
    <subcellularLocation>
        <location evidence="1 7">Periplasm</location>
    </subcellularLocation>
</comment>
<dbReference type="PANTHER" id="PTHR35272:SF3">
    <property type="entry name" value="THIOL:DISULFIDE INTERCHANGE PROTEIN DSBC"/>
    <property type="match status" value="1"/>
</dbReference>
<evidence type="ECO:0000256" key="7">
    <source>
        <dbReference type="RuleBase" id="RU364038"/>
    </source>
</evidence>
<evidence type="ECO:0000259" key="8">
    <source>
        <dbReference type="Pfam" id="PF10411"/>
    </source>
</evidence>
<keyword evidence="6 7" id="KW-0676">Redox-active center</keyword>
<feature type="domain" description="Thioredoxin-like fold" evidence="9">
    <location>
        <begin position="109"/>
        <end position="228"/>
    </location>
</feature>
<dbReference type="Pfam" id="PF10411">
    <property type="entry name" value="DsbC_N"/>
    <property type="match status" value="1"/>
</dbReference>
<name>A0ABX7MA16_9RHOO</name>
<evidence type="ECO:0000313" key="10">
    <source>
        <dbReference type="EMBL" id="QSI77746.1"/>
    </source>
</evidence>
<dbReference type="InterPro" id="IPR033954">
    <property type="entry name" value="DiS-bond_Isoase_DsbC/G"/>
</dbReference>
<dbReference type="Pfam" id="PF13098">
    <property type="entry name" value="Thioredoxin_2"/>
    <property type="match status" value="1"/>
</dbReference>
<dbReference type="Proteomes" id="UP000663570">
    <property type="component" value="Chromosome"/>
</dbReference>
<dbReference type="InterPro" id="IPR018950">
    <property type="entry name" value="DiS-bond_isomerase_DsbC/G_N"/>
</dbReference>
<evidence type="ECO:0000313" key="11">
    <source>
        <dbReference type="Proteomes" id="UP000663570"/>
    </source>
</evidence>
<evidence type="ECO:0000256" key="2">
    <source>
        <dbReference type="ARBA" id="ARBA00009813"/>
    </source>
</evidence>
<sequence length="241" mass="26441">MKHLVAATALFATLTAPAFGGEAEIRKAVNDFIGQEAIQSVTRTTYGGLYEVVLETGEMVYTDEQGSFFIDGQLVDLKRRTNITAERQAVLNKVNIGDLPLDQAVKTVRGNGKRTLVTFEDPNCGYCKRFVAEAQQLKDVTIYTFLYPILSPDSAEKSKAIWCSKDRSATWQGWMIDGKLAKAADCSNPIEKNVALGRKLRINGTPTMFLADGSRLGGFMPRAKLEEAIAQAEKNKPAKGK</sequence>
<dbReference type="RefSeq" id="WP_172203180.1">
    <property type="nucleotide sequence ID" value="NZ_CP071060.1"/>
</dbReference>
<dbReference type="InterPro" id="IPR012336">
    <property type="entry name" value="Thioredoxin-like_fold"/>
</dbReference>
<dbReference type="EMBL" id="CP071060">
    <property type="protein sequence ID" value="QSI77746.1"/>
    <property type="molecule type" value="Genomic_DNA"/>
</dbReference>
<feature type="domain" description="Disulphide bond isomerase DsbC/G N-terminal" evidence="8">
    <location>
        <begin position="19"/>
        <end position="85"/>
    </location>
</feature>
<organism evidence="10 11">
    <name type="scientific">Niveibacterium microcysteis</name>
    <dbReference type="NCBI Taxonomy" id="2811415"/>
    <lineage>
        <taxon>Bacteria</taxon>
        <taxon>Pseudomonadati</taxon>
        <taxon>Pseudomonadota</taxon>
        <taxon>Betaproteobacteria</taxon>
        <taxon>Rhodocyclales</taxon>
        <taxon>Rhodocyclaceae</taxon>
        <taxon>Niveibacterium</taxon>
    </lineage>
</organism>
<accession>A0ABX7MA16</accession>